<dbReference type="EMBL" id="BLAU01000001">
    <property type="protein sequence ID" value="GET23221.1"/>
    <property type="molecule type" value="Genomic_DNA"/>
</dbReference>
<dbReference type="Pfam" id="PF13376">
    <property type="entry name" value="OmdA"/>
    <property type="match status" value="1"/>
</dbReference>
<accession>A0A2P8CFF5</accession>
<evidence type="ECO:0000313" key="3">
    <source>
        <dbReference type="Proteomes" id="UP000240621"/>
    </source>
</evidence>
<protein>
    <submittedName>
        <fullName evidence="2">Uncharacterized protein YdeI (YjbR/CyaY-like superfamily)</fullName>
    </submittedName>
</protein>
<organism evidence="2 3">
    <name type="scientific">Prolixibacter denitrificans</name>
    <dbReference type="NCBI Taxonomy" id="1541063"/>
    <lineage>
        <taxon>Bacteria</taxon>
        <taxon>Pseudomonadati</taxon>
        <taxon>Bacteroidota</taxon>
        <taxon>Bacteroidia</taxon>
        <taxon>Marinilabiliales</taxon>
        <taxon>Prolixibacteraceae</taxon>
        <taxon>Prolixibacter</taxon>
    </lineage>
</organism>
<evidence type="ECO:0000313" key="2">
    <source>
        <dbReference type="EMBL" id="PSK83676.1"/>
    </source>
</evidence>
<gene>
    <name evidence="2" type="ORF">CLV93_10391</name>
    <name evidence="1" type="ORF">JCM18694_34670</name>
</gene>
<reference evidence="2 3" key="1">
    <citation type="submission" date="2018-03" db="EMBL/GenBank/DDBJ databases">
        <title>Genomic Encyclopedia of Archaeal and Bacterial Type Strains, Phase II (KMG-II): from individual species to whole genera.</title>
        <authorList>
            <person name="Goeker M."/>
        </authorList>
    </citation>
    <scope>NUCLEOTIDE SEQUENCE [LARGE SCALE GENOMIC DNA]</scope>
    <source>
        <strain evidence="2 3">DSM 27267</strain>
    </source>
</reference>
<dbReference type="OrthoDB" id="9796999at2"/>
<sequence length="194" mass="22681">MKKEKPNELPILPFKSGKEFEDWMAVNHTNPDGIWLRLFKKDSGKETVTYDEALDVALCYGWIDGQLKKYDEESWLRRFTPRRNGSKWSKRNTGHVERLMKQGRMKPTGLAEVESAKADGRWQQAYEAQSNMTIPDDFMKALSANQQALAFFRKLNKANLYAIAYRLSTAKRPETRKKRMQQILEMMAKGEKFH</sequence>
<dbReference type="EMBL" id="PYGC01000003">
    <property type="protein sequence ID" value="PSK83676.1"/>
    <property type="molecule type" value="Genomic_DNA"/>
</dbReference>
<dbReference type="Proteomes" id="UP000396862">
    <property type="component" value="Unassembled WGS sequence"/>
</dbReference>
<comment type="caution">
    <text evidence="2">The sequence shown here is derived from an EMBL/GenBank/DDBJ whole genome shotgun (WGS) entry which is preliminary data.</text>
</comment>
<name>A0A2P8CFF5_9BACT</name>
<evidence type="ECO:0000313" key="1">
    <source>
        <dbReference type="EMBL" id="GET23221.1"/>
    </source>
</evidence>
<keyword evidence="4" id="KW-1185">Reference proteome</keyword>
<dbReference type="AlphaFoldDB" id="A0A2P8CFF5"/>
<proteinExistence type="predicted"/>
<dbReference type="RefSeq" id="WP_106541520.1">
    <property type="nucleotide sequence ID" value="NZ_BLAU01000001.1"/>
</dbReference>
<reference evidence="1 4" key="2">
    <citation type="submission" date="2019-10" db="EMBL/GenBank/DDBJ databases">
        <title>Prolixibacter strains distinguished by the presence of nitrate reductase genes were adept at nitrate-dependent anaerobic corrosion of metallic iron and carbon steel.</title>
        <authorList>
            <person name="Iino T."/>
            <person name="Shono N."/>
            <person name="Ito K."/>
            <person name="Nakamura R."/>
            <person name="Sueoka K."/>
            <person name="Harayama S."/>
            <person name="Ohkuma M."/>
        </authorList>
    </citation>
    <scope>NUCLEOTIDE SEQUENCE [LARGE SCALE GENOMIC DNA]</scope>
    <source>
        <strain evidence="1 4">MIC1-1</strain>
    </source>
</reference>
<dbReference type="Proteomes" id="UP000240621">
    <property type="component" value="Unassembled WGS sequence"/>
</dbReference>
<evidence type="ECO:0000313" key="4">
    <source>
        <dbReference type="Proteomes" id="UP000396862"/>
    </source>
</evidence>